<evidence type="ECO:0000313" key="4">
    <source>
        <dbReference type="Proteomes" id="UP000023152"/>
    </source>
</evidence>
<feature type="coiled-coil region" evidence="1">
    <location>
        <begin position="436"/>
        <end position="527"/>
    </location>
</feature>
<dbReference type="Proteomes" id="UP000023152">
    <property type="component" value="Unassembled WGS sequence"/>
</dbReference>
<dbReference type="AlphaFoldDB" id="X6LHX4"/>
<accession>X6LHX4</accession>
<protein>
    <submittedName>
        <fullName evidence="3">Uncharacterized protein</fullName>
    </submittedName>
</protein>
<keyword evidence="4" id="KW-1185">Reference proteome</keyword>
<gene>
    <name evidence="3" type="ORF">RFI_35881</name>
</gene>
<feature type="compositionally biased region" description="Basic residues" evidence="2">
    <location>
        <begin position="44"/>
        <end position="53"/>
    </location>
</feature>
<sequence length="693" mass="80499">KKPKKDKDNNSTDNDDDNDKRKTNKKKPKKDKDDNSDDDDKSKKKDKKKKKRKNESESDKDSSTDEKSNKKKKRKRKNESESESEDNSNSDTYQKKNKKEPVDPEWDKVFPMDETKDSEPLALINNNEVEQIAMKGNLKVKKAIECIQVHDRLAVFKDDFKYKKDVDSEIKTYCLSIQQAAVEIFKAYGTMGTNFLIAQTIVQWKPQKVESIEAKVFWDGVVCACNEVVTQLMSTIRLGAGFQQALAGVRAGIVDFVDRCSYGENVPFAIQGLNIQLDKFKKYQSKVCLFVEKTEKEVNESVRQSFNNGGSKEAEEISKQLLSIFEKLKKAEEKKKEFRKKEEETSKEIEKIMKSVGEKQANKCSREIELSIAKNDVASSQAAKDWSQKRKQELNQEASKATDWCTVTKYRTCYTYRWYWWSYSWPYQESYQESTQTGEQTKLREMEDKMKKETEEFEAKREKAVKRQQENNTEIIKLNDEIDTLEKKKNDLIKKTNDEMKEIEKEIDDIIKEKDKLQDNLSEILKKTGLRSADAVKEFFQVYDKFQQGLVVNYAGLVNIAKDINILEQWFSLKFNTEIKLETLLRSSDLGALTQPLQTIGINKAIHLCRKGGNFNKDIRRRLQAIDGINPFDIDSLEYFCEDLTIDDIKKQQKMKEQSTKMIVAIMSRPLCVFLHQLGDGMQKAQKQITIEK</sequence>
<dbReference type="EMBL" id="ASPP01037967">
    <property type="protein sequence ID" value="ETO01558.1"/>
    <property type="molecule type" value="Genomic_DNA"/>
</dbReference>
<feature type="non-terminal residue" evidence="3">
    <location>
        <position position="1"/>
    </location>
</feature>
<evidence type="ECO:0000256" key="1">
    <source>
        <dbReference type="SAM" id="Coils"/>
    </source>
</evidence>
<feature type="compositionally biased region" description="Basic and acidic residues" evidence="2">
    <location>
        <begin position="54"/>
        <end position="68"/>
    </location>
</feature>
<evidence type="ECO:0000256" key="2">
    <source>
        <dbReference type="SAM" id="MobiDB-lite"/>
    </source>
</evidence>
<feature type="compositionally biased region" description="Basic and acidic residues" evidence="2">
    <location>
        <begin position="99"/>
        <end position="111"/>
    </location>
</feature>
<feature type="coiled-coil region" evidence="1">
    <location>
        <begin position="314"/>
        <end position="348"/>
    </location>
</feature>
<name>X6LHX4_RETFI</name>
<proteinExistence type="predicted"/>
<comment type="caution">
    <text evidence="3">The sequence shown here is derived from an EMBL/GenBank/DDBJ whole genome shotgun (WGS) entry which is preliminary data.</text>
</comment>
<reference evidence="3 4" key="1">
    <citation type="journal article" date="2013" name="Curr. Biol.">
        <title>The Genome of the Foraminiferan Reticulomyxa filosa.</title>
        <authorList>
            <person name="Glockner G."/>
            <person name="Hulsmann N."/>
            <person name="Schleicher M."/>
            <person name="Noegel A.A."/>
            <person name="Eichinger L."/>
            <person name="Gallinger C."/>
            <person name="Pawlowski J."/>
            <person name="Sierra R."/>
            <person name="Euteneuer U."/>
            <person name="Pillet L."/>
            <person name="Moustafa A."/>
            <person name="Platzer M."/>
            <person name="Groth M."/>
            <person name="Szafranski K."/>
            <person name="Schliwa M."/>
        </authorList>
    </citation>
    <scope>NUCLEOTIDE SEQUENCE [LARGE SCALE GENOMIC DNA]</scope>
</reference>
<evidence type="ECO:0000313" key="3">
    <source>
        <dbReference type="EMBL" id="ETO01558.1"/>
    </source>
</evidence>
<organism evidence="3 4">
    <name type="scientific">Reticulomyxa filosa</name>
    <dbReference type="NCBI Taxonomy" id="46433"/>
    <lineage>
        <taxon>Eukaryota</taxon>
        <taxon>Sar</taxon>
        <taxon>Rhizaria</taxon>
        <taxon>Retaria</taxon>
        <taxon>Foraminifera</taxon>
        <taxon>Monothalamids</taxon>
        <taxon>Reticulomyxidae</taxon>
        <taxon>Reticulomyxa</taxon>
    </lineage>
</organism>
<feature type="region of interest" description="Disordered" evidence="2">
    <location>
        <begin position="1"/>
        <end position="111"/>
    </location>
</feature>
<keyword evidence="1" id="KW-0175">Coiled coil</keyword>
<feature type="compositionally biased region" description="Basic and acidic residues" evidence="2">
    <location>
        <begin position="1"/>
        <end position="10"/>
    </location>
</feature>